<keyword evidence="5 12" id="KW-0808">Transferase</keyword>
<accession>A0A2W5HF23</accession>
<dbReference type="Pfam" id="PF02870">
    <property type="entry name" value="Methyltransf_1N"/>
    <property type="match status" value="1"/>
</dbReference>
<dbReference type="PROSITE" id="PS00374">
    <property type="entry name" value="MGMT"/>
    <property type="match status" value="1"/>
</dbReference>
<dbReference type="GO" id="GO:0006281">
    <property type="term" value="P:DNA repair"/>
    <property type="evidence" value="ECO:0007669"/>
    <property type="project" value="UniProtKB-KW"/>
</dbReference>
<keyword evidence="8" id="KW-0804">Transcription</keyword>
<evidence type="ECO:0000256" key="2">
    <source>
        <dbReference type="ARBA" id="ARBA00008711"/>
    </source>
</evidence>
<dbReference type="GO" id="GO:0003700">
    <property type="term" value="F:DNA-binding transcription factor activity"/>
    <property type="evidence" value="ECO:0007669"/>
    <property type="project" value="InterPro"/>
</dbReference>
<dbReference type="AlphaFoldDB" id="A0A2W5HF23"/>
<organism evidence="12 13">
    <name type="scientific">Pseudopedobacter saltans</name>
    <dbReference type="NCBI Taxonomy" id="151895"/>
    <lineage>
        <taxon>Bacteria</taxon>
        <taxon>Pseudomonadati</taxon>
        <taxon>Bacteroidota</taxon>
        <taxon>Sphingobacteriia</taxon>
        <taxon>Sphingobacteriales</taxon>
        <taxon>Sphingobacteriaceae</taxon>
        <taxon>Pseudopedobacter</taxon>
    </lineage>
</organism>
<reference evidence="12 13" key="1">
    <citation type="submission" date="2017-11" db="EMBL/GenBank/DDBJ databases">
        <title>Infants hospitalized years apart are colonized by the same room-sourced microbial strains.</title>
        <authorList>
            <person name="Brooks B."/>
            <person name="Olm M.R."/>
            <person name="Firek B.A."/>
            <person name="Baker R."/>
            <person name="Thomas B.C."/>
            <person name="Morowitz M.J."/>
            <person name="Banfield J.F."/>
        </authorList>
    </citation>
    <scope>NUCLEOTIDE SEQUENCE [LARGE SCALE GENOMIC DNA]</scope>
    <source>
        <strain evidence="12">S2_009_000_R2_76</strain>
    </source>
</reference>
<feature type="domain" description="HTH araC/xylS-type" evidence="11">
    <location>
        <begin position="13"/>
        <end position="111"/>
    </location>
</feature>
<dbReference type="InterPro" id="IPR036388">
    <property type="entry name" value="WH-like_DNA-bd_sf"/>
</dbReference>
<keyword evidence="4 12" id="KW-0489">Methyltransferase</keyword>
<dbReference type="PROSITE" id="PS01124">
    <property type="entry name" value="HTH_ARAC_FAMILY_2"/>
    <property type="match status" value="1"/>
</dbReference>
<dbReference type="Proteomes" id="UP000249645">
    <property type="component" value="Unassembled WGS sequence"/>
</dbReference>
<dbReference type="InterPro" id="IPR018060">
    <property type="entry name" value="HTH_AraC"/>
</dbReference>
<comment type="catalytic activity">
    <reaction evidence="10">
        <text>a 6-O-methyl-2'-deoxyguanosine in DNA + L-cysteinyl-[protein] = S-methyl-L-cysteinyl-[protein] + a 2'-deoxyguanosine in DNA</text>
        <dbReference type="Rhea" id="RHEA:24000"/>
        <dbReference type="Rhea" id="RHEA-COMP:10131"/>
        <dbReference type="Rhea" id="RHEA-COMP:10132"/>
        <dbReference type="Rhea" id="RHEA-COMP:11367"/>
        <dbReference type="Rhea" id="RHEA-COMP:11368"/>
        <dbReference type="ChEBI" id="CHEBI:29950"/>
        <dbReference type="ChEBI" id="CHEBI:82612"/>
        <dbReference type="ChEBI" id="CHEBI:85445"/>
        <dbReference type="ChEBI" id="CHEBI:85448"/>
        <dbReference type="EC" id="2.1.1.63"/>
    </reaction>
</comment>
<sequence>MEVQDNINFDRIAQAIAYIKTNFKAQPSLDEIAKQVHMSPFHFQRMFLDWAGTTPKKFLQYISLQHAKSLLTQKQASLLDTTIETGLSATSRLHDLFVNIEGMTPAEFKSGGINLVINYSFSQSLFGNLIVASTRKGVCHIAFHANEDTALQELQCRFPNADFQLQNDEFQNAALAVFQNNKREFSDIKLHLKGTAFQLNVWEALLKIPMGQLSTYSAVAAYIGHPKASRAVGSAIGSNPIAFIIPCHRVIQNSGLLGGYMWGTDRKSAIIGWESAQTIMDGDLS</sequence>
<dbReference type="InterPro" id="IPR008332">
    <property type="entry name" value="MethylG_MeTrfase_N"/>
</dbReference>
<evidence type="ECO:0000256" key="4">
    <source>
        <dbReference type="ARBA" id="ARBA00022603"/>
    </source>
</evidence>
<dbReference type="GO" id="GO:0003908">
    <property type="term" value="F:methylated-DNA-[protein]-cysteine S-methyltransferase activity"/>
    <property type="evidence" value="ECO:0007669"/>
    <property type="project" value="UniProtKB-EC"/>
</dbReference>
<dbReference type="Gene3D" id="1.10.10.10">
    <property type="entry name" value="Winged helix-like DNA-binding domain superfamily/Winged helix DNA-binding domain"/>
    <property type="match status" value="1"/>
</dbReference>
<dbReference type="EMBL" id="QFOI01000008">
    <property type="protein sequence ID" value="PZP52279.1"/>
    <property type="molecule type" value="Genomic_DNA"/>
</dbReference>
<name>A0A2W5HF23_9SPHI</name>
<evidence type="ECO:0000256" key="6">
    <source>
        <dbReference type="ARBA" id="ARBA00022763"/>
    </source>
</evidence>
<proteinExistence type="inferred from homology"/>
<protein>
    <recommendedName>
        <fullName evidence="3">methylated-DNA--[protein]-cysteine S-methyltransferase</fullName>
        <ecNumber evidence="3">2.1.1.63</ecNumber>
    </recommendedName>
</protein>
<dbReference type="InterPro" id="IPR009057">
    <property type="entry name" value="Homeodomain-like_sf"/>
</dbReference>
<dbReference type="InterPro" id="IPR001497">
    <property type="entry name" value="MethylDNA_cys_MeTrfase_AS"/>
</dbReference>
<dbReference type="NCBIfam" id="TIGR00589">
    <property type="entry name" value="ogt"/>
    <property type="match status" value="1"/>
</dbReference>
<dbReference type="InterPro" id="IPR014048">
    <property type="entry name" value="MethylDNA_cys_MeTrfase_DNA-bd"/>
</dbReference>
<evidence type="ECO:0000313" key="12">
    <source>
        <dbReference type="EMBL" id="PZP52279.1"/>
    </source>
</evidence>
<evidence type="ECO:0000259" key="11">
    <source>
        <dbReference type="PROSITE" id="PS01124"/>
    </source>
</evidence>
<gene>
    <name evidence="12" type="ORF">DI598_01130</name>
</gene>
<keyword evidence="9" id="KW-0234">DNA repair</keyword>
<dbReference type="Gene3D" id="3.30.160.70">
    <property type="entry name" value="Methylated DNA-protein cysteine methyltransferase domain"/>
    <property type="match status" value="1"/>
</dbReference>
<keyword evidence="6" id="KW-0227">DNA damage</keyword>
<evidence type="ECO:0000256" key="10">
    <source>
        <dbReference type="ARBA" id="ARBA00049348"/>
    </source>
</evidence>
<evidence type="ECO:0000313" key="13">
    <source>
        <dbReference type="Proteomes" id="UP000249645"/>
    </source>
</evidence>
<dbReference type="GO" id="GO:0043565">
    <property type="term" value="F:sequence-specific DNA binding"/>
    <property type="evidence" value="ECO:0007669"/>
    <property type="project" value="InterPro"/>
</dbReference>
<dbReference type="EC" id="2.1.1.63" evidence="3"/>
<dbReference type="GO" id="GO:0032259">
    <property type="term" value="P:methylation"/>
    <property type="evidence" value="ECO:0007669"/>
    <property type="project" value="UniProtKB-KW"/>
</dbReference>
<keyword evidence="7" id="KW-0805">Transcription regulation</keyword>
<evidence type="ECO:0000256" key="7">
    <source>
        <dbReference type="ARBA" id="ARBA00023015"/>
    </source>
</evidence>
<dbReference type="Gene3D" id="1.10.10.60">
    <property type="entry name" value="Homeodomain-like"/>
    <property type="match status" value="1"/>
</dbReference>
<dbReference type="FunFam" id="1.10.10.10:FF:000214">
    <property type="entry name" value="Methylated-DNA--protein-cysteine methyltransferase"/>
    <property type="match status" value="1"/>
</dbReference>
<dbReference type="SUPFAM" id="SSF46767">
    <property type="entry name" value="Methylated DNA-protein cysteine methyltransferase, C-terminal domain"/>
    <property type="match status" value="1"/>
</dbReference>
<dbReference type="PANTHER" id="PTHR10815:SF13">
    <property type="entry name" value="METHYLATED-DNA--PROTEIN-CYSTEINE METHYLTRANSFERASE"/>
    <property type="match status" value="1"/>
</dbReference>
<comment type="similarity">
    <text evidence="2">Belongs to the MGMT family.</text>
</comment>
<comment type="caution">
    <text evidence="12">The sequence shown here is derived from an EMBL/GenBank/DDBJ whole genome shotgun (WGS) entry which is preliminary data.</text>
</comment>
<dbReference type="InterPro" id="IPR036631">
    <property type="entry name" value="MGMT_N_sf"/>
</dbReference>
<dbReference type="PANTHER" id="PTHR10815">
    <property type="entry name" value="METHYLATED-DNA--PROTEIN-CYSTEINE METHYLTRANSFERASE"/>
    <property type="match status" value="1"/>
</dbReference>
<dbReference type="Pfam" id="PF12833">
    <property type="entry name" value="HTH_18"/>
    <property type="match status" value="1"/>
</dbReference>
<evidence type="ECO:0000256" key="5">
    <source>
        <dbReference type="ARBA" id="ARBA00022679"/>
    </source>
</evidence>
<comment type="catalytic activity">
    <reaction evidence="1">
        <text>a 4-O-methyl-thymidine in DNA + L-cysteinyl-[protein] = a thymidine in DNA + S-methyl-L-cysteinyl-[protein]</text>
        <dbReference type="Rhea" id="RHEA:53428"/>
        <dbReference type="Rhea" id="RHEA-COMP:10131"/>
        <dbReference type="Rhea" id="RHEA-COMP:10132"/>
        <dbReference type="Rhea" id="RHEA-COMP:13555"/>
        <dbReference type="Rhea" id="RHEA-COMP:13556"/>
        <dbReference type="ChEBI" id="CHEBI:29950"/>
        <dbReference type="ChEBI" id="CHEBI:82612"/>
        <dbReference type="ChEBI" id="CHEBI:137386"/>
        <dbReference type="ChEBI" id="CHEBI:137387"/>
        <dbReference type="EC" id="2.1.1.63"/>
    </reaction>
</comment>
<dbReference type="SUPFAM" id="SSF46689">
    <property type="entry name" value="Homeodomain-like"/>
    <property type="match status" value="1"/>
</dbReference>
<evidence type="ECO:0000256" key="1">
    <source>
        <dbReference type="ARBA" id="ARBA00001286"/>
    </source>
</evidence>
<dbReference type="Pfam" id="PF01035">
    <property type="entry name" value="DNA_binding_1"/>
    <property type="match status" value="1"/>
</dbReference>
<dbReference type="InterPro" id="IPR036217">
    <property type="entry name" value="MethylDNA_cys_MeTrfase_DNAb"/>
</dbReference>
<evidence type="ECO:0000256" key="8">
    <source>
        <dbReference type="ARBA" id="ARBA00023163"/>
    </source>
</evidence>
<evidence type="ECO:0000256" key="3">
    <source>
        <dbReference type="ARBA" id="ARBA00011918"/>
    </source>
</evidence>
<dbReference type="SUPFAM" id="SSF53155">
    <property type="entry name" value="Methylated DNA-protein cysteine methyltransferase domain"/>
    <property type="match status" value="1"/>
</dbReference>
<dbReference type="SMART" id="SM00342">
    <property type="entry name" value="HTH_ARAC"/>
    <property type="match status" value="1"/>
</dbReference>
<evidence type="ECO:0000256" key="9">
    <source>
        <dbReference type="ARBA" id="ARBA00023204"/>
    </source>
</evidence>
<dbReference type="CDD" id="cd06445">
    <property type="entry name" value="ATase"/>
    <property type="match status" value="1"/>
</dbReference>